<dbReference type="OrthoDB" id="9794178at2"/>
<evidence type="ECO:0000313" key="4">
    <source>
        <dbReference type="EMBL" id="PTU30359.1"/>
    </source>
</evidence>
<accession>A0A2T5MCQ2</accession>
<dbReference type="InterPro" id="IPR010376">
    <property type="entry name" value="GBBH-like_N"/>
</dbReference>
<dbReference type="EMBL" id="QANS01000006">
    <property type="protein sequence ID" value="PTU30359.1"/>
    <property type="molecule type" value="Genomic_DNA"/>
</dbReference>
<dbReference type="PANTHER" id="PTHR35303:SF5">
    <property type="entry name" value="OS02G0197800 PROTEIN"/>
    <property type="match status" value="1"/>
</dbReference>
<dbReference type="PANTHER" id="PTHR35303">
    <property type="entry name" value="OS02G0197800 PROTEIN"/>
    <property type="match status" value="1"/>
</dbReference>
<organism evidence="4 5">
    <name type="scientific">Stenotrophobium rhamnosiphilum</name>
    <dbReference type="NCBI Taxonomy" id="2029166"/>
    <lineage>
        <taxon>Bacteria</taxon>
        <taxon>Pseudomonadati</taxon>
        <taxon>Pseudomonadota</taxon>
        <taxon>Gammaproteobacteria</taxon>
        <taxon>Nevskiales</taxon>
        <taxon>Nevskiaceae</taxon>
        <taxon>Stenotrophobium</taxon>
    </lineage>
</organism>
<keyword evidence="1" id="KW-0479">Metal-binding</keyword>
<keyword evidence="4" id="KW-0413">Isomerase</keyword>
<evidence type="ECO:0000259" key="3">
    <source>
        <dbReference type="Pfam" id="PF06155"/>
    </source>
</evidence>
<name>A0A2T5MCQ2_9GAMM</name>
<dbReference type="Proteomes" id="UP000244248">
    <property type="component" value="Unassembled WGS sequence"/>
</dbReference>
<gene>
    <name evidence="4" type="ORF">CJD38_15565</name>
</gene>
<evidence type="ECO:0000256" key="1">
    <source>
        <dbReference type="ARBA" id="ARBA00022723"/>
    </source>
</evidence>
<evidence type="ECO:0000256" key="2">
    <source>
        <dbReference type="ARBA" id="ARBA00023004"/>
    </source>
</evidence>
<proteinExistence type="predicted"/>
<sequence>MKSPAPNLIKLHRSSRVLEIGYADGRRYQLPCEYLRVFSPSAELQGHGLIEPMLVGGKRTVNVSAIDPVGQYAVRLRFDDGHDTGLYSWDVFERLGEDQEKNWARYLARLDEVGMSRDLSITKLAALPKKYTPLLK</sequence>
<keyword evidence="5" id="KW-1185">Reference proteome</keyword>
<comment type="caution">
    <text evidence="4">The sequence shown here is derived from an EMBL/GenBank/DDBJ whole genome shotgun (WGS) entry which is preliminary data.</text>
</comment>
<evidence type="ECO:0000313" key="5">
    <source>
        <dbReference type="Proteomes" id="UP000244248"/>
    </source>
</evidence>
<reference evidence="4 5" key="1">
    <citation type="submission" date="2018-04" db="EMBL/GenBank/DDBJ databases">
        <title>Novel species isolated from glacier.</title>
        <authorList>
            <person name="Liu Q."/>
            <person name="Xin Y.-H."/>
        </authorList>
    </citation>
    <scope>NUCLEOTIDE SEQUENCE [LARGE SCALE GENOMIC DNA]</scope>
    <source>
        <strain evidence="4 5">GT1R17</strain>
    </source>
</reference>
<dbReference type="AlphaFoldDB" id="A0A2T5MCQ2"/>
<dbReference type="InterPro" id="IPR038492">
    <property type="entry name" value="GBBH-like_N_sf"/>
</dbReference>
<dbReference type="Gene3D" id="3.30.2020.30">
    <property type="match status" value="1"/>
</dbReference>
<feature type="domain" description="Gamma-butyrobetaine hydroxylase-like N-terminal" evidence="3">
    <location>
        <begin position="9"/>
        <end position="91"/>
    </location>
</feature>
<dbReference type="RefSeq" id="WP_107941304.1">
    <property type="nucleotide sequence ID" value="NZ_QANS01000006.1"/>
</dbReference>
<dbReference type="Pfam" id="PF06155">
    <property type="entry name" value="GBBH-like_N"/>
    <property type="match status" value="1"/>
</dbReference>
<dbReference type="GO" id="GO:0016853">
    <property type="term" value="F:isomerase activity"/>
    <property type="evidence" value="ECO:0007669"/>
    <property type="project" value="UniProtKB-KW"/>
</dbReference>
<protein>
    <submittedName>
        <fullName evidence="4">1-(5-phosphoribosyl)-5-((5-phosphoribosylamino)methylideneamino)imidazole-4-carboxamide isomerase</fullName>
    </submittedName>
</protein>
<keyword evidence="2" id="KW-0408">Iron</keyword>
<dbReference type="GO" id="GO:0046872">
    <property type="term" value="F:metal ion binding"/>
    <property type="evidence" value="ECO:0007669"/>
    <property type="project" value="UniProtKB-KW"/>
</dbReference>